<dbReference type="SUPFAM" id="SSF50156">
    <property type="entry name" value="PDZ domain-like"/>
    <property type="match status" value="1"/>
</dbReference>
<dbReference type="Gene3D" id="2.30.42.10">
    <property type="match status" value="1"/>
</dbReference>
<dbReference type="PANTHER" id="PTHR32060:SF30">
    <property type="entry name" value="CARBOXY-TERMINAL PROCESSING PROTEASE CTPA"/>
    <property type="match status" value="1"/>
</dbReference>
<reference evidence="8 9" key="1">
    <citation type="journal article" date="2015" name="Genome Announc.">
        <title>Expanding the biotechnology potential of lactobacilli through comparative genomics of 213 strains and associated genera.</title>
        <authorList>
            <person name="Sun Z."/>
            <person name="Harris H.M."/>
            <person name="McCann A."/>
            <person name="Guo C."/>
            <person name="Argimon S."/>
            <person name="Zhang W."/>
            <person name="Yang X."/>
            <person name="Jeffery I.B."/>
            <person name="Cooney J.C."/>
            <person name="Kagawa T.F."/>
            <person name="Liu W."/>
            <person name="Song Y."/>
            <person name="Salvetti E."/>
            <person name="Wrobel A."/>
            <person name="Rasinkangas P."/>
            <person name="Parkhill J."/>
            <person name="Rea M.C."/>
            <person name="O'Sullivan O."/>
            <person name="Ritari J."/>
            <person name="Douillard F.P."/>
            <person name="Paul Ross R."/>
            <person name="Yang R."/>
            <person name="Briner A.E."/>
            <person name="Felis G.E."/>
            <person name="de Vos W.M."/>
            <person name="Barrangou R."/>
            <person name="Klaenhammer T.R."/>
            <person name="Caufield P.W."/>
            <person name="Cui Y."/>
            <person name="Zhang H."/>
            <person name="O'Toole P.W."/>
        </authorList>
    </citation>
    <scope>NUCLEOTIDE SEQUENCE [LARGE SCALE GENOMIC DNA]</scope>
    <source>
        <strain evidence="8 9">DSM 17757</strain>
    </source>
</reference>
<dbReference type="Gene3D" id="3.90.226.10">
    <property type="entry name" value="2-enoyl-CoA Hydratase, Chain A, domain 1"/>
    <property type="match status" value="1"/>
</dbReference>
<dbReference type="EMBL" id="JQBR01000001">
    <property type="protein sequence ID" value="KRN67611.1"/>
    <property type="molecule type" value="Genomic_DNA"/>
</dbReference>
<protein>
    <submittedName>
        <fullName evidence="8">Carboxy-terminal processing proteinase</fullName>
    </submittedName>
</protein>
<dbReference type="PANTHER" id="PTHR32060">
    <property type="entry name" value="TAIL-SPECIFIC PROTEASE"/>
    <property type="match status" value="1"/>
</dbReference>
<dbReference type="OrthoDB" id="9812068at2"/>
<dbReference type="InterPro" id="IPR029045">
    <property type="entry name" value="ClpP/crotonase-like_dom_sf"/>
</dbReference>
<dbReference type="CDD" id="cd06782">
    <property type="entry name" value="cpPDZ_CPP-like"/>
    <property type="match status" value="1"/>
</dbReference>
<dbReference type="Pfam" id="PF22694">
    <property type="entry name" value="CtpB_N-like"/>
    <property type="match status" value="1"/>
</dbReference>
<dbReference type="GO" id="GO:0007165">
    <property type="term" value="P:signal transduction"/>
    <property type="evidence" value="ECO:0007669"/>
    <property type="project" value="TreeGrafter"/>
</dbReference>
<feature type="transmembrane region" description="Helical" evidence="6">
    <location>
        <begin position="12"/>
        <end position="35"/>
    </location>
</feature>
<dbReference type="Proteomes" id="UP000051568">
    <property type="component" value="Unassembled WGS sequence"/>
</dbReference>
<keyword evidence="9" id="KW-1185">Reference proteome</keyword>
<sequence length="475" mass="51854">MTNKKPKMVKKATLIWSIIISLIVGGGLAYGIAYFQTRAIVSQAQATSTSMQKIQSVYATITGNYYKSVDTSKLTNGAIKGMISALNDPFSEYMDKTEATSLNNQISSSFSGIGTEVQKADQYIKIISAIKGTPAKKAGLLPGDLITAVNGKSLAGKSITQAVNLMRGKIGTKVTVTIKRDEKTFNQTLTRAKIPVSTVNSKVVAHHIGYIQITSVSQRTASELKKALKQLDEKHVNSYILDVRDNPGGLMDQALKMSSMFLKNGKTIMRVQTRDGKQEIYKASKKYDDGYKVTKPVAVLMNGGSASAAEIFAAALHQSAHAPLIGTQSYGKGTVQTVSDFSDQSEMKITIAKWLTPNGTWINKKGLTPTDKADYPKYAYWQLIDTKKTFVLGDVSSQVKTLQRELNVLGYFKDKMNGYYGRTTQVAIQNYQEKAGLPVTGKANSKTILSIETKVQSKVAKHDNALKRAQSILNK</sequence>
<accession>A0A0R2IRD0</accession>
<comment type="caution">
    <text evidence="8">The sequence shown here is derived from an EMBL/GenBank/DDBJ whole genome shotgun (WGS) entry which is preliminary data.</text>
</comment>
<dbReference type="Pfam" id="PF03572">
    <property type="entry name" value="Peptidase_S41"/>
    <property type="match status" value="1"/>
</dbReference>
<keyword evidence="6" id="KW-1133">Transmembrane helix</keyword>
<keyword evidence="2 5" id="KW-0645">Protease</keyword>
<dbReference type="InterPro" id="IPR036034">
    <property type="entry name" value="PDZ_sf"/>
</dbReference>
<dbReference type="SUPFAM" id="SSF47090">
    <property type="entry name" value="PGBD-like"/>
    <property type="match status" value="1"/>
</dbReference>
<evidence type="ECO:0000256" key="2">
    <source>
        <dbReference type="ARBA" id="ARBA00022670"/>
    </source>
</evidence>
<keyword evidence="6" id="KW-0472">Membrane</keyword>
<feature type="domain" description="PDZ" evidence="7">
    <location>
        <begin position="99"/>
        <end position="167"/>
    </location>
</feature>
<dbReference type="Pfam" id="PF01471">
    <property type="entry name" value="PG_binding_1"/>
    <property type="match status" value="1"/>
</dbReference>
<dbReference type="Gene3D" id="3.30.750.44">
    <property type="match status" value="1"/>
</dbReference>
<dbReference type="CDD" id="cd07560">
    <property type="entry name" value="Peptidase_S41_CPP"/>
    <property type="match status" value="1"/>
</dbReference>
<dbReference type="InterPro" id="IPR005151">
    <property type="entry name" value="Tail-specific_protease"/>
</dbReference>
<dbReference type="FunFam" id="2.30.42.10:FF:000063">
    <property type="entry name" value="Peptidase, S41 family"/>
    <property type="match status" value="1"/>
</dbReference>
<dbReference type="SMART" id="SM00228">
    <property type="entry name" value="PDZ"/>
    <property type="match status" value="1"/>
</dbReference>
<dbReference type="Gene3D" id="1.10.101.10">
    <property type="entry name" value="PGBD-like superfamily/PGBD"/>
    <property type="match status" value="1"/>
</dbReference>
<comment type="similarity">
    <text evidence="1 5">Belongs to the peptidase S41A family.</text>
</comment>
<keyword evidence="6" id="KW-0812">Transmembrane</keyword>
<dbReference type="InterPro" id="IPR004447">
    <property type="entry name" value="Peptidase_S41A"/>
</dbReference>
<evidence type="ECO:0000256" key="1">
    <source>
        <dbReference type="ARBA" id="ARBA00009179"/>
    </source>
</evidence>
<evidence type="ECO:0000313" key="8">
    <source>
        <dbReference type="EMBL" id="KRN67611.1"/>
    </source>
</evidence>
<dbReference type="GO" id="GO:0030288">
    <property type="term" value="C:outer membrane-bounded periplasmic space"/>
    <property type="evidence" value="ECO:0007669"/>
    <property type="project" value="TreeGrafter"/>
</dbReference>
<dbReference type="STRING" id="319652.IV80_GL000154"/>
<name>A0A0R2IRD0_9LACO</name>
<evidence type="ECO:0000256" key="5">
    <source>
        <dbReference type="RuleBase" id="RU004404"/>
    </source>
</evidence>
<dbReference type="GO" id="GO:0004175">
    <property type="term" value="F:endopeptidase activity"/>
    <property type="evidence" value="ECO:0007669"/>
    <property type="project" value="TreeGrafter"/>
</dbReference>
<dbReference type="InterPro" id="IPR041489">
    <property type="entry name" value="PDZ_6"/>
</dbReference>
<dbReference type="Pfam" id="PF17820">
    <property type="entry name" value="PDZ_6"/>
    <property type="match status" value="1"/>
</dbReference>
<dbReference type="AlphaFoldDB" id="A0A0R2IRD0"/>
<evidence type="ECO:0000256" key="4">
    <source>
        <dbReference type="ARBA" id="ARBA00022825"/>
    </source>
</evidence>
<evidence type="ECO:0000256" key="6">
    <source>
        <dbReference type="SAM" id="Phobius"/>
    </source>
</evidence>
<keyword evidence="4 5" id="KW-0720">Serine protease</keyword>
<dbReference type="SUPFAM" id="SSF52096">
    <property type="entry name" value="ClpP/crotonase"/>
    <property type="match status" value="1"/>
</dbReference>
<dbReference type="GO" id="GO:0008236">
    <property type="term" value="F:serine-type peptidase activity"/>
    <property type="evidence" value="ECO:0007669"/>
    <property type="project" value="UniProtKB-KW"/>
</dbReference>
<dbReference type="InterPro" id="IPR001478">
    <property type="entry name" value="PDZ"/>
</dbReference>
<evidence type="ECO:0000313" key="9">
    <source>
        <dbReference type="Proteomes" id="UP000051568"/>
    </source>
</evidence>
<evidence type="ECO:0000259" key="7">
    <source>
        <dbReference type="PROSITE" id="PS50106"/>
    </source>
</evidence>
<dbReference type="InterPro" id="IPR002477">
    <property type="entry name" value="Peptidoglycan-bd-like"/>
</dbReference>
<dbReference type="InterPro" id="IPR036366">
    <property type="entry name" value="PGBDSf"/>
</dbReference>
<organism evidence="8 9">
    <name type="scientific">Pediococcus cellicola</name>
    <dbReference type="NCBI Taxonomy" id="319652"/>
    <lineage>
        <taxon>Bacteria</taxon>
        <taxon>Bacillati</taxon>
        <taxon>Bacillota</taxon>
        <taxon>Bacilli</taxon>
        <taxon>Lactobacillales</taxon>
        <taxon>Lactobacillaceae</taxon>
        <taxon>Pediococcus</taxon>
    </lineage>
</organism>
<dbReference type="NCBIfam" id="TIGR00225">
    <property type="entry name" value="prc"/>
    <property type="match status" value="1"/>
</dbReference>
<dbReference type="RefSeq" id="WP_057748088.1">
    <property type="nucleotide sequence ID" value="NZ_BJVH01000001.1"/>
</dbReference>
<dbReference type="InterPro" id="IPR036365">
    <property type="entry name" value="PGBD-like_sf"/>
</dbReference>
<dbReference type="PROSITE" id="PS50106">
    <property type="entry name" value="PDZ"/>
    <property type="match status" value="1"/>
</dbReference>
<keyword evidence="3 5" id="KW-0378">Hydrolase</keyword>
<dbReference type="InterPro" id="IPR055210">
    <property type="entry name" value="CtpA/B_N"/>
</dbReference>
<proteinExistence type="inferred from homology"/>
<gene>
    <name evidence="8" type="ORF">IV80_GL000154</name>
</gene>
<dbReference type="GO" id="GO:0006508">
    <property type="term" value="P:proteolysis"/>
    <property type="evidence" value="ECO:0007669"/>
    <property type="project" value="UniProtKB-KW"/>
</dbReference>
<dbReference type="SMART" id="SM00245">
    <property type="entry name" value="TSPc"/>
    <property type="match status" value="1"/>
</dbReference>
<dbReference type="PATRIC" id="fig|319652.3.peg.156"/>
<evidence type="ECO:0000256" key="3">
    <source>
        <dbReference type="ARBA" id="ARBA00022801"/>
    </source>
</evidence>